<dbReference type="PANTHER" id="PTHR43179:SF12">
    <property type="entry name" value="GALACTOFURANOSYLTRANSFERASE GLFT2"/>
    <property type="match status" value="1"/>
</dbReference>
<accession>A0A2G6KC62</accession>
<dbReference type="InterPro" id="IPR001173">
    <property type="entry name" value="Glyco_trans_2-like"/>
</dbReference>
<evidence type="ECO:0000259" key="4">
    <source>
        <dbReference type="Pfam" id="PF00535"/>
    </source>
</evidence>
<gene>
    <name evidence="5" type="ORF">CSA56_12965</name>
</gene>
<evidence type="ECO:0000256" key="1">
    <source>
        <dbReference type="ARBA" id="ARBA00006739"/>
    </source>
</evidence>
<dbReference type="PANTHER" id="PTHR43179">
    <property type="entry name" value="RHAMNOSYLTRANSFERASE WBBL"/>
    <property type="match status" value="1"/>
</dbReference>
<keyword evidence="2" id="KW-0328">Glycosyltransferase</keyword>
<feature type="domain" description="Glycosyltransferase 2-like" evidence="4">
    <location>
        <begin position="8"/>
        <end position="176"/>
    </location>
</feature>
<evidence type="ECO:0000256" key="3">
    <source>
        <dbReference type="ARBA" id="ARBA00022679"/>
    </source>
</evidence>
<reference evidence="5 6" key="1">
    <citation type="submission" date="2017-10" db="EMBL/GenBank/DDBJ databases">
        <title>Novel microbial diversity and functional potential in the marine mammal oral microbiome.</title>
        <authorList>
            <person name="Dudek N.K."/>
            <person name="Sun C.L."/>
            <person name="Burstein D."/>
            <person name="Kantor R.S."/>
            <person name="Aliaga Goltsman D.S."/>
            <person name="Bik E.M."/>
            <person name="Thomas B.C."/>
            <person name="Banfield J.F."/>
            <person name="Relman D.A."/>
        </authorList>
    </citation>
    <scope>NUCLEOTIDE SEQUENCE [LARGE SCALE GENOMIC DNA]</scope>
    <source>
        <strain evidence="5">DOLJORAL78_47_16</strain>
    </source>
</reference>
<evidence type="ECO:0000256" key="2">
    <source>
        <dbReference type="ARBA" id="ARBA00022676"/>
    </source>
</evidence>
<protein>
    <recommendedName>
        <fullName evidence="4">Glycosyltransferase 2-like domain-containing protein</fullName>
    </recommendedName>
</protein>
<name>A0A2G6KC62_9BACT</name>
<proteinExistence type="inferred from homology"/>
<comment type="caution">
    <text evidence="5">The sequence shown here is derived from an EMBL/GenBank/DDBJ whole genome shotgun (WGS) entry which is preliminary data.</text>
</comment>
<dbReference type="Gene3D" id="3.90.550.10">
    <property type="entry name" value="Spore Coat Polysaccharide Biosynthesis Protein SpsA, Chain A"/>
    <property type="match status" value="1"/>
</dbReference>
<evidence type="ECO:0000313" key="5">
    <source>
        <dbReference type="EMBL" id="PIE33225.1"/>
    </source>
</evidence>
<sequence length="308" mass="35160">MVSSMSVCIIIPTCNRFNELQKTLSALGQQTVMPDRTIVIDDGSPQDVLLRIQNLIASSRPPIELIKCSPKKGPSAARNTGIKHAREEYILFINDDTIPCGTTFLEQHLAFAASHPNCGILGRLQWSPETPNQLLFGRWTRRLSFDVGYEHMQKADNLEYHKFCTANVMVPRRFLKDCLFDEGFPFAAYEDIELGFRLFQAGMNLRYNPDACVYHYHHYTPEKVIDRQIKAGCALAHLLRIHPELTAWHRPKISPLGSCLLSLFVKSPLIRFCSQDLQLFLRQLAGKYEAFWAAFRSELKSCHKKTST</sequence>
<organism evidence="5 6">
    <name type="scientific">candidate division KSB3 bacterium</name>
    <dbReference type="NCBI Taxonomy" id="2044937"/>
    <lineage>
        <taxon>Bacteria</taxon>
        <taxon>candidate division KSB3</taxon>
    </lineage>
</organism>
<dbReference type="InterPro" id="IPR029044">
    <property type="entry name" value="Nucleotide-diphossugar_trans"/>
</dbReference>
<dbReference type="Proteomes" id="UP000230821">
    <property type="component" value="Unassembled WGS sequence"/>
</dbReference>
<dbReference type="CDD" id="cd00761">
    <property type="entry name" value="Glyco_tranf_GTA_type"/>
    <property type="match status" value="1"/>
</dbReference>
<comment type="similarity">
    <text evidence="1">Belongs to the glycosyltransferase 2 family.</text>
</comment>
<keyword evidence="3" id="KW-0808">Transferase</keyword>
<dbReference type="Pfam" id="PF00535">
    <property type="entry name" value="Glycos_transf_2"/>
    <property type="match status" value="1"/>
</dbReference>
<dbReference type="AlphaFoldDB" id="A0A2G6KC62"/>
<dbReference type="GO" id="GO:0016757">
    <property type="term" value="F:glycosyltransferase activity"/>
    <property type="evidence" value="ECO:0007669"/>
    <property type="project" value="UniProtKB-KW"/>
</dbReference>
<dbReference type="SUPFAM" id="SSF53448">
    <property type="entry name" value="Nucleotide-diphospho-sugar transferases"/>
    <property type="match status" value="1"/>
</dbReference>
<evidence type="ECO:0000313" key="6">
    <source>
        <dbReference type="Proteomes" id="UP000230821"/>
    </source>
</evidence>
<dbReference type="EMBL" id="PDSK01000102">
    <property type="protein sequence ID" value="PIE33225.1"/>
    <property type="molecule type" value="Genomic_DNA"/>
</dbReference>